<organism evidence="5 7">
    <name type="scientific">Pseudomonas reinekei</name>
    <dbReference type="NCBI Taxonomy" id="395598"/>
    <lineage>
        <taxon>Bacteria</taxon>
        <taxon>Pseudomonadati</taxon>
        <taxon>Pseudomonadota</taxon>
        <taxon>Gammaproteobacteria</taxon>
        <taxon>Pseudomonadales</taxon>
        <taxon>Pseudomonadaceae</taxon>
        <taxon>Pseudomonas</taxon>
    </lineage>
</organism>
<evidence type="ECO:0000313" key="4">
    <source>
        <dbReference type="EMBL" id="OLU03082.1"/>
    </source>
</evidence>
<evidence type="ECO:0000313" key="7">
    <source>
        <dbReference type="Proteomes" id="UP000198549"/>
    </source>
</evidence>
<evidence type="ECO:0000313" key="3">
    <source>
        <dbReference type="EMBL" id="KAB0485134.1"/>
    </source>
</evidence>
<evidence type="ECO:0000313" key="6">
    <source>
        <dbReference type="Proteomes" id="UP000186756"/>
    </source>
</evidence>
<accession>A0A1H0LAG9</accession>
<keyword evidence="2" id="KW-1277">Toxin-antitoxin system</keyword>
<dbReference type="PANTHER" id="PTHR33755">
    <property type="entry name" value="TOXIN PARE1-RELATED"/>
    <property type="match status" value="1"/>
</dbReference>
<dbReference type="EMBL" id="VZPS01000008">
    <property type="protein sequence ID" value="KAB0485134.1"/>
    <property type="molecule type" value="Genomic_DNA"/>
</dbReference>
<dbReference type="InterPro" id="IPR035093">
    <property type="entry name" value="RelE/ParE_toxin_dom_sf"/>
</dbReference>
<protein>
    <submittedName>
        <fullName evidence="4">Plasmid stabilization protein ParE</fullName>
    </submittedName>
    <submittedName>
        <fullName evidence="5">Plasmid stabilization system protein ParE</fullName>
    </submittedName>
    <submittedName>
        <fullName evidence="3">Type II toxin-antitoxin system RelE/ParE family toxin</fullName>
    </submittedName>
</protein>
<dbReference type="Proteomes" id="UP000186756">
    <property type="component" value="Unassembled WGS sequence"/>
</dbReference>
<dbReference type="InterPro" id="IPR007712">
    <property type="entry name" value="RelE/ParE_toxin"/>
</dbReference>
<proteinExistence type="inferred from homology"/>
<name>A0A1H0LAG9_PSERE</name>
<evidence type="ECO:0000313" key="8">
    <source>
        <dbReference type="Proteomes" id="UP000460142"/>
    </source>
</evidence>
<reference evidence="4" key="2">
    <citation type="submission" date="2017-01" db="EMBL/GenBank/DDBJ databases">
        <authorList>
            <person name="Mah S.A."/>
            <person name="Swanson W.J."/>
            <person name="Moy G.W."/>
            <person name="Vacquier V.D."/>
        </authorList>
    </citation>
    <scope>NUCLEOTIDE SEQUENCE [LARGE SCALE GENOMIC DNA]</scope>
    <source>
        <strain evidence="4">MT1</strain>
    </source>
</reference>
<evidence type="ECO:0000256" key="1">
    <source>
        <dbReference type="ARBA" id="ARBA00006226"/>
    </source>
</evidence>
<sequence length="96" mass="11039">MPNVVLTEKAESDLDNIHEHSRETAVADAAMKIISTILQSFKQLEVFPGSGRPSVMPDVRELVLDRYPFIAPYRFSQGTIQVLRVLHQRMERSQDW</sequence>
<gene>
    <name evidence="4" type="ORF">BVK86_12295</name>
    <name evidence="3" type="ORF">F7R15_15155</name>
    <name evidence="5" type="ORF">SAMN04490202_1475</name>
</gene>
<evidence type="ECO:0000256" key="2">
    <source>
        <dbReference type="ARBA" id="ARBA00022649"/>
    </source>
</evidence>
<dbReference type="AlphaFoldDB" id="A0A1H0LAG9"/>
<dbReference type="Proteomes" id="UP000460142">
    <property type="component" value="Unassembled WGS sequence"/>
</dbReference>
<reference evidence="6" key="3">
    <citation type="submission" date="2017-01" db="EMBL/GenBank/DDBJ databases">
        <authorList>
            <person name="Poblete-Castro I."/>
        </authorList>
    </citation>
    <scope>NUCLEOTIDE SEQUENCE [LARGE SCALE GENOMIC DNA]</scope>
    <source>
        <strain evidence="6">DSM 18361 / CCUG 53116 / MT1</strain>
    </source>
</reference>
<dbReference type="Proteomes" id="UP000198549">
    <property type="component" value="Chromosome I"/>
</dbReference>
<evidence type="ECO:0000313" key="5">
    <source>
        <dbReference type="EMBL" id="SDO65259.1"/>
    </source>
</evidence>
<dbReference type="EMBL" id="MSTQ01000006">
    <property type="protein sequence ID" value="OLU03082.1"/>
    <property type="molecule type" value="Genomic_DNA"/>
</dbReference>
<dbReference type="OrthoDB" id="9798046at2"/>
<keyword evidence="6" id="KW-1185">Reference proteome</keyword>
<reference evidence="5 7" key="1">
    <citation type="submission" date="2016-10" db="EMBL/GenBank/DDBJ databases">
        <authorList>
            <person name="de Groot N.N."/>
        </authorList>
    </citation>
    <scope>NUCLEOTIDE SEQUENCE [LARGE SCALE GENOMIC DNA]</scope>
    <source>
        <strain evidence="5 7">BS3776</strain>
    </source>
</reference>
<comment type="similarity">
    <text evidence="1">Belongs to the RelE toxin family.</text>
</comment>
<dbReference type="Gene3D" id="3.30.2310.20">
    <property type="entry name" value="RelE-like"/>
    <property type="match status" value="1"/>
</dbReference>
<dbReference type="InterPro" id="IPR051803">
    <property type="entry name" value="TA_system_RelE-like_toxin"/>
</dbReference>
<dbReference type="RefSeq" id="WP_075946690.1">
    <property type="nucleotide sequence ID" value="NZ_LT629709.1"/>
</dbReference>
<reference evidence="3 8" key="4">
    <citation type="submission" date="2019-09" db="EMBL/GenBank/DDBJ databases">
        <title>Draft genome sequences of 48 bacterial type strains from the CCUG.</title>
        <authorList>
            <person name="Tunovic T."/>
            <person name="Pineiro-Iglesias B."/>
            <person name="Unosson C."/>
            <person name="Inganas E."/>
            <person name="Ohlen M."/>
            <person name="Cardew S."/>
            <person name="Jensie-Markopoulos S."/>
            <person name="Salva-Serra F."/>
            <person name="Jaen-Luchoro D."/>
            <person name="Karlsson R."/>
            <person name="Svensson-Stadler L."/>
            <person name="Chun J."/>
            <person name="Moore E."/>
        </authorList>
    </citation>
    <scope>NUCLEOTIDE SEQUENCE [LARGE SCALE GENOMIC DNA]</scope>
    <source>
        <strain evidence="3 8">CCUG 53116</strain>
    </source>
</reference>
<dbReference type="EMBL" id="LT629709">
    <property type="protein sequence ID" value="SDO65259.1"/>
    <property type="molecule type" value="Genomic_DNA"/>
</dbReference>
<dbReference type="Pfam" id="PF05016">
    <property type="entry name" value="ParE_toxin"/>
    <property type="match status" value="1"/>
</dbReference>